<dbReference type="InterPro" id="IPR000157">
    <property type="entry name" value="TIR_dom"/>
</dbReference>
<feature type="domain" description="TIR" evidence="1">
    <location>
        <begin position="64"/>
        <end position="124"/>
    </location>
</feature>
<dbReference type="RefSeq" id="WP_203846975.1">
    <property type="nucleotide sequence ID" value="NZ_BAAAVW010000009.1"/>
</dbReference>
<dbReference type="Proteomes" id="UP000660611">
    <property type="component" value="Unassembled WGS sequence"/>
</dbReference>
<dbReference type="AlphaFoldDB" id="A0A919PN51"/>
<dbReference type="InterPro" id="IPR035897">
    <property type="entry name" value="Toll_tir_struct_dom_sf"/>
</dbReference>
<dbReference type="SUPFAM" id="SSF52200">
    <property type="entry name" value="Toll/Interleukin receptor TIR domain"/>
    <property type="match status" value="1"/>
</dbReference>
<dbReference type="Pfam" id="PF13676">
    <property type="entry name" value="TIR_2"/>
    <property type="match status" value="1"/>
</dbReference>
<evidence type="ECO:0000259" key="1">
    <source>
        <dbReference type="Pfam" id="PF13676"/>
    </source>
</evidence>
<keyword evidence="3" id="KW-1185">Reference proteome</keyword>
<gene>
    <name evidence="2" type="ORF">Dsi01nite_032090</name>
</gene>
<dbReference type="GO" id="GO:0007165">
    <property type="term" value="P:signal transduction"/>
    <property type="evidence" value="ECO:0007669"/>
    <property type="project" value="InterPro"/>
</dbReference>
<evidence type="ECO:0000313" key="2">
    <source>
        <dbReference type="EMBL" id="GIG45168.1"/>
    </source>
</evidence>
<dbReference type="Gene3D" id="3.40.50.10140">
    <property type="entry name" value="Toll/interleukin-1 receptor homology (TIR) domain"/>
    <property type="match status" value="1"/>
</dbReference>
<reference evidence="2" key="1">
    <citation type="submission" date="2021-01" db="EMBL/GenBank/DDBJ databases">
        <title>Whole genome shotgun sequence of Dactylosporangium siamense NBRC 106093.</title>
        <authorList>
            <person name="Komaki H."/>
            <person name="Tamura T."/>
        </authorList>
    </citation>
    <scope>NUCLEOTIDE SEQUENCE</scope>
    <source>
        <strain evidence="2">NBRC 106093</strain>
    </source>
</reference>
<organism evidence="2 3">
    <name type="scientific">Dactylosporangium siamense</name>
    <dbReference type="NCBI Taxonomy" id="685454"/>
    <lineage>
        <taxon>Bacteria</taxon>
        <taxon>Bacillati</taxon>
        <taxon>Actinomycetota</taxon>
        <taxon>Actinomycetes</taxon>
        <taxon>Micromonosporales</taxon>
        <taxon>Micromonosporaceae</taxon>
        <taxon>Dactylosporangium</taxon>
    </lineage>
</organism>
<name>A0A919PN51_9ACTN</name>
<sequence>MTVDSQTQLQADGVYFFLSHGHDAGDSALDRDYWVSAVFHDLVREIDKRPRAQLGWRIGEVRSCSTAQREDAVRRALERARVFVALYSKGYLSDEQALAERDAFTAAAKEAAEPRILPVVWEPARDGGAAELAQAASMAPTIAQYVESGLLALSRRKQTEEVYRQVLAFLGEWIVAVADGRPPPAVVVRPPDAAAGRELIAAAVQRHEAARRQHQRVRPFAPRIRILDADECDADE</sequence>
<protein>
    <recommendedName>
        <fullName evidence="1">TIR domain-containing protein</fullName>
    </recommendedName>
</protein>
<proteinExistence type="predicted"/>
<dbReference type="EMBL" id="BONQ01000050">
    <property type="protein sequence ID" value="GIG45168.1"/>
    <property type="molecule type" value="Genomic_DNA"/>
</dbReference>
<evidence type="ECO:0000313" key="3">
    <source>
        <dbReference type="Proteomes" id="UP000660611"/>
    </source>
</evidence>
<comment type="caution">
    <text evidence="2">The sequence shown here is derived from an EMBL/GenBank/DDBJ whole genome shotgun (WGS) entry which is preliminary data.</text>
</comment>
<accession>A0A919PN51</accession>